<organism evidence="2 3">
    <name type="scientific">Volvox africanus</name>
    <dbReference type="NCBI Taxonomy" id="51714"/>
    <lineage>
        <taxon>Eukaryota</taxon>
        <taxon>Viridiplantae</taxon>
        <taxon>Chlorophyta</taxon>
        <taxon>core chlorophytes</taxon>
        <taxon>Chlorophyceae</taxon>
        <taxon>CS clade</taxon>
        <taxon>Chlamydomonadales</taxon>
        <taxon>Volvocaceae</taxon>
        <taxon>Volvox</taxon>
    </lineage>
</organism>
<keyword evidence="3" id="KW-1185">Reference proteome</keyword>
<feature type="region of interest" description="Disordered" evidence="1">
    <location>
        <begin position="287"/>
        <end position="314"/>
    </location>
</feature>
<dbReference type="Proteomes" id="UP000747399">
    <property type="component" value="Unassembled WGS sequence"/>
</dbReference>
<feature type="region of interest" description="Disordered" evidence="1">
    <location>
        <begin position="101"/>
        <end position="143"/>
    </location>
</feature>
<dbReference type="AlphaFoldDB" id="A0A8J4B0I8"/>
<sequence length="1065" mass="114079">MAGCGNTSENYPNYQHRQYQSLSSISSELKSFECRNIVGAKVGVPGHVLARRSRKLDRHQQRRAAQLAYAIGKYRPQLRAEATSAAVGASTPLHAYRPAQANRATCCPPRTSDGGIRNRDASIYPNTSKHVSSVSSSRDDKLPEGLSADVDMEWVSMVTVTIPRFYRLYLAVPRLLPEKREGITANGGISALPDQGSDNGAQGSDNSHDIRRVLTDIRQHLSQNPARDISQRLLASSPYTRCVAAASRPFTLQTIYTGVADKNLESVSGRAAVLIGVHGALAMAERMVEEPRRSKNSPTGADNNSRSSSMVPCRSEREAHLRSAMVLADALLQHRGAGTLTLPELRCLVTIIAQLQPSVVLLLTGAAATARAAAATSLELLVALARTLASCPMSGLAEFENKHWELCRFLLLQHQAGIQAAMDEAEDLHTQRPLRFINLYARGFSASIMKDAHPLFPQSVRPGPAPGLVCTASSGFGSPRDGCHGTLEGARVTPHLIVRHMTKLLLQCCGAKGGRGAPLRLTSAMHEEERMELARMLLAAALDGCRHSLVAVGGSTMKTVLTNIAALGYFRENSAKLVAAFSDTAALAAGATEKVGDGLRQGPLADDNSSRESIAALSPDINGAAYNGHKRATSCGSVTSNDSSNNNSNWHSAASNGSSNNNNNWRSGSSNGSSTSSAGGISCASGSSPSGILCEGLLGVRLMTSAQLVMKHCPEAAGILAERSETTMETGASHSGDQPAGLSEGQQKQQQQKLDPFWLPEGVPSVAAVTLLPLPAALSHHIALASTPPNNRVISARVRGDTKEQHGADVSGLAQWLRRHHALSMMALTDGGIEHMVLLAAQVSLELLREGIDVVMVPELYQQLEQKHLKDIQDFIGMSIIDHPHLGVRVMSCDSGLHQRSTATGTADVGRCAIVQAAAGPSSPHDNLQEDQCARLNPNWQSQRRIALNGVMSTLLDLRGSSLNHVKFVDHDMSEQHIGAESESAEETARKVPTSVWNGLRDAVEKRRCWLCGSSRPVWLKLTLMAFEIGHGGELGKPLPLQVDSPFKHFRDWRDILVGAGASVR</sequence>
<protein>
    <submittedName>
        <fullName evidence="2">Uncharacterized protein</fullName>
    </submittedName>
</protein>
<name>A0A8J4B0I8_9CHLO</name>
<feature type="compositionally biased region" description="Low complexity" evidence="1">
    <location>
        <begin position="636"/>
        <end position="681"/>
    </location>
</feature>
<evidence type="ECO:0000313" key="3">
    <source>
        <dbReference type="Proteomes" id="UP000747399"/>
    </source>
</evidence>
<feature type="region of interest" description="Disordered" evidence="1">
    <location>
        <begin position="634"/>
        <end position="681"/>
    </location>
</feature>
<evidence type="ECO:0000256" key="1">
    <source>
        <dbReference type="SAM" id="MobiDB-lite"/>
    </source>
</evidence>
<evidence type="ECO:0000313" key="2">
    <source>
        <dbReference type="EMBL" id="GIL51608.1"/>
    </source>
</evidence>
<gene>
    <name evidence="2" type="ORF">Vafri_7557</name>
</gene>
<proteinExistence type="predicted"/>
<feature type="compositionally biased region" description="Polar residues" evidence="1">
    <location>
        <begin position="296"/>
        <end position="310"/>
    </location>
</feature>
<reference evidence="2" key="1">
    <citation type="journal article" date="2021" name="Proc. Natl. Acad. Sci. U.S.A.">
        <title>Three genomes in the algal genus Volvox reveal the fate of a haploid sex-determining region after a transition to homothallism.</title>
        <authorList>
            <person name="Yamamoto K."/>
            <person name="Hamaji T."/>
            <person name="Kawai-Toyooka H."/>
            <person name="Matsuzaki R."/>
            <person name="Takahashi F."/>
            <person name="Nishimura Y."/>
            <person name="Kawachi M."/>
            <person name="Noguchi H."/>
            <person name="Minakuchi Y."/>
            <person name="Umen J.G."/>
            <person name="Toyoda A."/>
            <person name="Nozaki H."/>
        </authorList>
    </citation>
    <scope>NUCLEOTIDE SEQUENCE</scope>
    <source>
        <strain evidence="2">NIES-3780</strain>
    </source>
</reference>
<feature type="compositionally biased region" description="Polar residues" evidence="1">
    <location>
        <begin position="727"/>
        <end position="736"/>
    </location>
</feature>
<comment type="caution">
    <text evidence="2">The sequence shown here is derived from an EMBL/GenBank/DDBJ whole genome shotgun (WGS) entry which is preliminary data.</text>
</comment>
<dbReference type="EMBL" id="BNCO01000011">
    <property type="protein sequence ID" value="GIL51608.1"/>
    <property type="molecule type" value="Genomic_DNA"/>
</dbReference>
<accession>A0A8J4B0I8</accession>
<feature type="region of interest" description="Disordered" evidence="1">
    <location>
        <begin position="187"/>
        <end position="206"/>
    </location>
</feature>
<feature type="region of interest" description="Disordered" evidence="1">
    <location>
        <begin position="725"/>
        <end position="753"/>
    </location>
</feature>
<feature type="compositionally biased region" description="Polar residues" evidence="1">
    <location>
        <begin position="196"/>
        <end position="205"/>
    </location>
</feature>